<proteinExistence type="predicted"/>
<organism evidence="1 2">
    <name type="scientific">Candidatus Beckwithbacteria bacterium CG10_big_fil_rev_8_21_14_0_10_34_10</name>
    <dbReference type="NCBI Taxonomy" id="1974495"/>
    <lineage>
        <taxon>Bacteria</taxon>
        <taxon>Candidatus Beckwithiibacteriota</taxon>
    </lineage>
</organism>
<dbReference type="EMBL" id="PEZT01000028">
    <property type="protein sequence ID" value="PIS08744.1"/>
    <property type="molecule type" value="Genomic_DNA"/>
</dbReference>
<dbReference type="SUPFAM" id="SSF51445">
    <property type="entry name" value="(Trans)glycosidases"/>
    <property type="match status" value="1"/>
</dbReference>
<protein>
    <recommendedName>
        <fullName evidence="3">Glycoside hydrolase family 5 domain-containing protein</fullName>
    </recommendedName>
</protein>
<evidence type="ECO:0000313" key="1">
    <source>
        <dbReference type="EMBL" id="PIS08744.1"/>
    </source>
</evidence>
<comment type="caution">
    <text evidence="1">The sequence shown here is derived from an EMBL/GenBank/DDBJ whole genome shotgun (WGS) entry which is preliminary data.</text>
</comment>
<accession>A0A2H0W7U1</accession>
<dbReference type="Gene3D" id="3.20.20.80">
    <property type="entry name" value="Glycosidases"/>
    <property type="match status" value="1"/>
</dbReference>
<sequence length="464" mass="53635">MRKQKLIIITIFLFLFLNLFLSPAWASNNKIGIHILETTEVEEVAKLVNSTGGDWGYVTIVLRDDDLEKDKWQDFFNNCRKLHLIPIIRLATHPEDSYWAKPNPDNLGEYVGFLNSLNWPVKKQIVVFFNEPNHKKEWGGEINPQEYVLVSEKLITLFKQSSPNFYILPAGFDQSADGKNGTMKEEEFLQGMILQNPNVFSLFDAWNSHSYPNQGFVGLPTDNGRGTIKGYLWELSFLKNLGVEKDFGVFITETGWPHQEGEGRSAGYFNQEKTAVFYEQAFSIWQADDKVLAVTPFVLNHPAPPFDYFSFFKKDGSFYPQYEKILGISKVKGEVEQIKSFKVSSFELAEILPTKYEYQGKIKVKNTGQWIMGEDKDFSFLIDQERPYLNISSIKLSQGDLIYPNEEKEIDFLVKTGTQSAEHRLKMGEIKKTIYVFKPFDFKNKKVNIFQQILTKIKLFLFDL</sequence>
<name>A0A2H0W7U1_9BACT</name>
<reference evidence="2" key="1">
    <citation type="submission" date="2017-09" db="EMBL/GenBank/DDBJ databases">
        <title>Depth-based differentiation of microbial function through sediment-hosted aquifers and enrichment of novel symbionts in the deep terrestrial subsurface.</title>
        <authorList>
            <person name="Probst A.J."/>
            <person name="Ladd B."/>
            <person name="Jarett J.K."/>
            <person name="Geller-Mcgrath D.E."/>
            <person name="Sieber C.M.K."/>
            <person name="Emerson J.B."/>
            <person name="Anantharaman K."/>
            <person name="Thomas B.C."/>
            <person name="Malmstrom R."/>
            <person name="Stieglmeier M."/>
            <person name="Klingl A."/>
            <person name="Woyke T."/>
            <person name="Ryan C.M."/>
            <person name="Banfield J.F."/>
        </authorList>
    </citation>
    <scope>NUCLEOTIDE SEQUENCE [LARGE SCALE GENOMIC DNA]</scope>
</reference>
<evidence type="ECO:0008006" key="3">
    <source>
        <dbReference type="Google" id="ProtNLM"/>
    </source>
</evidence>
<dbReference type="InterPro" id="IPR017853">
    <property type="entry name" value="GH"/>
</dbReference>
<dbReference type="Proteomes" id="UP000230093">
    <property type="component" value="Unassembled WGS sequence"/>
</dbReference>
<evidence type="ECO:0000313" key="2">
    <source>
        <dbReference type="Proteomes" id="UP000230093"/>
    </source>
</evidence>
<gene>
    <name evidence="1" type="ORF">COT75_04655</name>
</gene>
<dbReference type="AlphaFoldDB" id="A0A2H0W7U1"/>